<comment type="similarity">
    <text evidence="1 10">Belongs to the Nth/MutY family.</text>
</comment>
<reference evidence="12 13" key="1">
    <citation type="journal article" date="2021" name="Syst. Appl. Microbiol.">
        <title>Persephonella atlantica sp. nov.: How to adapt to physico-chemical gradients in high temperature hydrothermal habitats.</title>
        <authorList>
            <person name="Francois D.X."/>
            <person name="Godfroy A."/>
            <person name="Mathien C."/>
            <person name="Aube J."/>
            <person name="Cathalot C."/>
            <person name="Lesongeur F."/>
            <person name="L'Haridon S."/>
            <person name="Philippon X."/>
            <person name="Roussel E.G."/>
        </authorList>
    </citation>
    <scope>NUCLEOTIDE SEQUENCE [LARGE SCALE GENOMIC DNA]</scope>
    <source>
        <strain evidence="12 13">MO1340</strain>
    </source>
</reference>
<keyword evidence="9 10" id="KW-0326">Glycosidase</keyword>
<dbReference type="NCBIfam" id="TIGR01083">
    <property type="entry name" value="nth"/>
    <property type="match status" value="1"/>
</dbReference>
<dbReference type="GO" id="GO:0004519">
    <property type="term" value="F:endonuclease activity"/>
    <property type="evidence" value="ECO:0007669"/>
    <property type="project" value="UniProtKB-KW"/>
</dbReference>
<evidence type="ECO:0000256" key="9">
    <source>
        <dbReference type="ARBA" id="ARBA00023295"/>
    </source>
</evidence>
<comment type="catalytic activity">
    <reaction evidence="10">
        <text>2'-deoxyribonucleotide-(2'-deoxyribose 5'-phosphate)-2'-deoxyribonucleotide-DNA = a 3'-end 2'-deoxyribonucleotide-(2,3-dehydro-2,3-deoxyribose 5'-phosphate)-DNA + a 5'-end 5'-phospho-2'-deoxyribonucleoside-DNA + H(+)</text>
        <dbReference type="Rhea" id="RHEA:66592"/>
        <dbReference type="Rhea" id="RHEA-COMP:13180"/>
        <dbReference type="Rhea" id="RHEA-COMP:16897"/>
        <dbReference type="Rhea" id="RHEA-COMP:17067"/>
        <dbReference type="ChEBI" id="CHEBI:15378"/>
        <dbReference type="ChEBI" id="CHEBI:136412"/>
        <dbReference type="ChEBI" id="CHEBI:157695"/>
        <dbReference type="ChEBI" id="CHEBI:167181"/>
        <dbReference type="EC" id="4.2.99.18"/>
    </reaction>
</comment>
<comment type="function">
    <text evidence="10">DNA repair enzyme that has both DNA N-glycosylase activity and AP-lyase activity. The DNA N-glycosylase activity releases various damaged pyrimidines from DNA by cleaving the N-glycosidic bond, leaving an AP (apurinic/apyrimidinic) site. The AP-lyase activity cleaves the phosphodiester bond 3' to the AP site by a beta-elimination, leaving a 3'-terminal unsaturated sugar and a product with a terminal 5'-phosphate.</text>
</comment>
<dbReference type="EMBL" id="JAACYA010000001">
    <property type="protein sequence ID" value="MBK3331925.1"/>
    <property type="molecule type" value="Genomic_DNA"/>
</dbReference>
<keyword evidence="7 10" id="KW-0411">Iron-sulfur</keyword>
<keyword evidence="2 10" id="KW-0004">4Fe-4S</keyword>
<dbReference type="PANTHER" id="PTHR10359">
    <property type="entry name" value="A/G-SPECIFIC ADENINE GLYCOSYLASE/ENDONUCLEASE III"/>
    <property type="match status" value="1"/>
</dbReference>
<feature type="binding site" evidence="10">
    <location>
        <position position="202"/>
    </location>
    <ligand>
        <name>[4Fe-4S] cluster</name>
        <dbReference type="ChEBI" id="CHEBI:49883"/>
    </ligand>
</feature>
<organism evidence="12 13">
    <name type="scientific">Persephonella atlantica</name>
    <dbReference type="NCBI Taxonomy" id="2699429"/>
    <lineage>
        <taxon>Bacteria</taxon>
        <taxon>Pseudomonadati</taxon>
        <taxon>Aquificota</taxon>
        <taxon>Aquificia</taxon>
        <taxon>Aquificales</taxon>
        <taxon>Hydrogenothermaceae</taxon>
        <taxon>Persephonella</taxon>
    </lineage>
</organism>
<keyword evidence="6 10" id="KW-0408">Iron</keyword>
<keyword evidence="5 10" id="KW-0378">Hydrolase</keyword>
<gene>
    <name evidence="10 12" type="primary">nth</name>
    <name evidence="12" type="ORF">GWK41_02435</name>
</gene>
<dbReference type="InterPro" id="IPR004036">
    <property type="entry name" value="Endonuclease-III-like_CS2"/>
</dbReference>
<dbReference type="Proteomes" id="UP000772812">
    <property type="component" value="Unassembled WGS sequence"/>
</dbReference>
<keyword evidence="10" id="KW-0456">Lyase</keyword>
<feature type="binding site" evidence="10">
    <location>
        <position position="193"/>
    </location>
    <ligand>
        <name>[4Fe-4S] cluster</name>
        <dbReference type="ChEBI" id="CHEBI:49883"/>
    </ligand>
</feature>
<dbReference type="PROSITE" id="PS01155">
    <property type="entry name" value="ENDONUCLEASE_III_2"/>
    <property type="match status" value="1"/>
</dbReference>
<evidence type="ECO:0000256" key="6">
    <source>
        <dbReference type="ARBA" id="ARBA00023004"/>
    </source>
</evidence>
<evidence type="ECO:0000256" key="8">
    <source>
        <dbReference type="ARBA" id="ARBA00023204"/>
    </source>
</evidence>
<dbReference type="SUPFAM" id="SSF48150">
    <property type="entry name" value="DNA-glycosylase"/>
    <property type="match status" value="1"/>
</dbReference>
<evidence type="ECO:0000256" key="3">
    <source>
        <dbReference type="ARBA" id="ARBA00022723"/>
    </source>
</evidence>
<accession>A0ABS1GGB4</accession>
<comment type="cofactor">
    <cofactor evidence="10">
        <name>[4Fe-4S] cluster</name>
        <dbReference type="ChEBI" id="CHEBI:49883"/>
    </cofactor>
    <text evidence="10">Binds 1 [4Fe-4S] cluster.</text>
</comment>
<feature type="binding site" evidence="10">
    <location>
        <position position="196"/>
    </location>
    <ligand>
        <name>[4Fe-4S] cluster</name>
        <dbReference type="ChEBI" id="CHEBI:49883"/>
    </ligand>
</feature>
<keyword evidence="8 10" id="KW-0234">DNA repair</keyword>
<dbReference type="CDD" id="cd00056">
    <property type="entry name" value="ENDO3c"/>
    <property type="match status" value="1"/>
</dbReference>
<dbReference type="Gene3D" id="1.10.1670.10">
    <property type="entry name" value="Helix-hairpin-Helix base-excision DNA repair enzymes (C-terminal)"/>
    <property type="match status" value="1"/>
</dbReference>
<dbReference type="Pfam" id="PF00730">
    <property type="entry name" value="HhH-GPD"/>
    <property type="match status" value="1"/>
</dbReference>
<keyword evidence="3 10" id="KW-0479">Metal-binding</keyword>
<evidence type="ECO:0000259" key="11">
    <source>
        <dbReference type="SMART" id="SM00478"/>
    </source>
</evidence>
<name>A0ABS1GGB4_9AQUI</name>
<dbReference type="SMART" id="SM00478">
    <property type="entry name" value="ENDO3c"/>
    <property type="match status" value="1"/>
</dbReference>
<dbReference type="InterPro" id="IPR005759">
    <property type="entry name" value="Nth"/>
</dbReference>
<dbReference type="Pfam" id="PF00633">
    <property type="entry name" value="HHH"/>
    <property type="match status" value="1"/>
</dbReference>
<dbReference type="PIRSF" id="PIRSF001435">
    <property type="entry name" value="Nth"/>
    <property type="match status" value="1"/>
</dbReference>
<dbReference type="InterPro" id="IPR011257">
    <property type="entry name" value="DNA_glycosylase"/>
</dbReference>
<evidence type="ECO:0000256" key="4">
    <source>
        <dbReference type="ARBA" id="ARBA00022763"/>
    </source>
</evidence>
<evidence type="ECO:0000256" key="10">
    <source>
        <dbReference type="HAMAP-Rule" id="MF_00942"/>
    </source>
</evidence>
<dbReference type="InterPro" id="IPR003265">
    <property type="entry name" value="HhH-GPD_domain"/>
</dbReference>
<keyword evidence="10" id="KW-0238">DNA-binding</keyword>
<evidence type="ECO:0000256" key="5">
    <source>
        <dbReference type="ARBA" id="ARBA00022801"/>
    </source>
</evidence>
<keyword evidence="12" id="KW-0255">Endonuclease</keyword>
<evidence type="ECO:0000256" key="2">
    <source>
        <dbReference type="ARBA" id="ARBA00022485"/>
    </source>
</evidence>
<keyword evidence="12" id="KW-0540">Nuclease</keyword>
<proteinExistence type="inferred from homology"/>
<dbReference type="InterPro" id="IPR000445">
    <property type="entry name" value="HhH_motif"/>
</dbReference>
<evidence type="ECO:0000256" key="7">
    <source>
        <dbReference type="ARBA" id="ARBA00023014"/>
    </source>
</evidence>
<evidence type="ECO:0000256" key="1">
    <source>
        <dbReference type="ARBA" id="ARBA00008343"/>
    </source>
</evidence>
<evidence type="ECO:0000313" key="13">
    <source>
        <dbReference type="Proteomes" id="UP000772812"/>
    </source>
</evidence>
<feature type="binding site" evidence="10">
    <location>
        <position position="186"/>
    </location>
    <ligand>
        <name>[4Fe-4S] cluster</name>
        <dbReference type="ChEBI" id="CHEBI:49883"/>
    </ligand>
</feature>
<dbReference type="EC" id="4.2.99.18" evidence="10"/>
<dbReference type="Gene3D" id="1.10.340.30">
    <property type="entry name" value="Hypothetical protein, domain 2"/>
    <property type="match status" value="1"/>
</dbReference>
<evidence type="ECO:0000313" key="12">
    <source>
        <dbReference type="EMBL" id="MBK3331925.1"/>
    </source>
</evidence>
<comment type="caution">
    <text evidence="12">The sequence shown here is derived from an EMBL/GenBank/DDBJ whole genome shotgun (WGS) entry which is preliminary data.</text>
</comment>
<dbReference type="InterPro" id="IPR023170">
    <property type="entry name" value="HhH_base_excis_C"/>
</dbReference>
<sequence>MKFTEEDVIKRLKKHYPQPWIDLHFENPYQLLVATILAAQTTDKKVNEITPVFFKQFPDPKAVSQAKIEEIEEIIKSVNYYRRKAKLIKECCDFLVKEFGGKVPDSLDDLVKLPGVGRKTASVILVNAFNKPAIVVDTHVKRVSQRLGLTSSNNPDKIEKDLAQFFSRENWVYISKAFVLFGRYICKAKNPECRKCYLSDICPYDKKNL</sequence>
<protein>
    <recommendedName>
        <fullName evidence="10">Endonuclease III</fullName>
        <ecNumber evidence="10">4.2.99.18</ecNumber>
    </recommendedName>
    <alternativeName>
        <fullName evidence="10">DNA-(apurinic or apyrimidinic site) lyase</fullName>
    </alternativeName>
</protein>
<feature type="domain" description="HhH-GPD" evidence="11">
    <location>
        <begin position="37"/>
        <end position="184"/>
    </location>
</feature>
<keyword evidence="4 10" id="KW-0227">DNA damage</keyword>
<dbReference type="HAMAP" id="MF_00942">
    <property type="entry name" value="Nth"/>
    <property type="match status" value="1"/>
</dbReference>
<keyword evidence="13" id="KW-1185">Reference proteome</keyword>
<dbReference type="PANTHER" id="PTHR10359:SF18">
    <property type="entry name" value="ENDONUCLEASE III"/>
    <property type="match status" value="1"/>
</dbReference>